<dbReference type="InterPro" id="IPR018247">
    <property type="entry name" value="EF_Hand_1_Ca_BS"/>
</dbReference>
<name>A0A7G1Q7D0_9GAMM</name>
<feature type="signal peptide" evidence="1">
    <location>
        <begin position="1"/>
        <end position="29"/>
    </location>
</feature>
<dbReference type="InterPro" id="IPR002048">
    <property type="entry name" value="EF_hand_dom"/>
</dbReference>
<dbReference type="GO" id="GO:0005509">
    <property type="term" value="F:calcium ion binding"/>
    <property type="evidence" value="ECO:0007669"/>
    <property type="project" value="InterPro"/>
</dbReference>
<feature type="chain" id="PRO_5028850165" description="EF-hand domain-containing protein" evidence="1">
    <location>
        <begin position="30"/>
        <end position="140"/>
    </location>
</feature>
<dbReference type="Pfam" id="PF13202">
    <property type="entry name" value="EF-hand_5"/>
    <property type="match status" value="2"/>
</dbReference>
<keyword evidence="4" id="KW-1185">Reference proteome</keyword>
<reference evidence="3 4" key="1">
    <citation type="submission" date="2020-03" db="EMBL/GenBank/DDBJ databases">
        <authorList>
            <person name="Picone N."/>
        </authorList>
    </citation>
    <scope>NUCLEOTIDE SEQUENCE [LARGE SCALE GENOMIC DNA]</scope>
    <source>
        <strain evidence="3">NSCAC1</strain>
    </source>
</reference>
<feature type="domain" description="EF-hand" evidence="2">
    <location>
        <begin position="55"/>
        <end position="90"/>
    </location>
</feature>
<accession>A0A7G1Q7D0</accession>
<evidence type="ECO:0000313" key="3">
    <source>
        <dbReference type="EMBL" id="CAB1274188.1"/>
    </source>
</evidence>
<dbReference type="InterPro" id="IPR011992">
    <property type="entry name" value="EF-hand-dom_pair"/>
</dbReference>
<evidence type="ECO:0000259" key="2">
    <source>
        <dbReference type="PROSITE" id="PS50222"/>
    </source>
</evidence>
<dbReference type="KEGG" id="ntg:NSCAC_0044"/>
<dbReference type="PROSITE" id="PS50222">
    <property type="entry name" value="EF_HAND_2"/>
    <property type="match status" value="1"/>
</dbReference>
<proteinExistence type="predicted"/>
<dbReference type="RefSeq" id="WP_197744456.1">
    <property type="nucleotide sequence ID" value="NZ_LR778175.1"/>
</dbReference>
<evidence type="ECO:0000313" key="4">
    <source>
        <dbReference type="Proteomes" id="UP000516072"/>
    </source>
</evidence>
<dbReference type="AlphaFoldDB" id="A0A7G1Q7D0"/>
<evidence type="ECO:0000256" key="1">
    <source>
        <dbReference type="SAM" id="SignalP"/>
    </source>
</evidence>
<keyword evidence="1" id="KW-0732">Signal</keyword>
<gene>
    <name evidence="3" type="ORF">NSCAC_0044</name>
</gene>
<dbReference type="Gene3D" id="1.10.238.10">
    <property type="entry name" value="EF-hand"/>
    <property type="match status" value="1"/>
</dbReference>
<protein>
    <recommendedName>
        <fullName evidence="2">EF-hand domain-containing protein</fullName>
    </recommendedName>
</protein>
<dbReference type="SUPFAM" id="SSF47473">
    <property type="entry name" value="EF-hand"/>
    <property type="match status" value="1"/>
</dbReference>
<sequence length="140" mass="15970">MKKRNLKNACCLTIFSGILAISVSFSVFAGDRPSSDSSYKYKVREETQGEKLYRELDINKEQLFKELDINKDGKISQLEIDLAANKRFKNIDLNGDGYLSEEELYIAQLNQEANYTKVAQSRLITPDSTYQILISMLAEN</sequence>
<dbReference type="Proteomes" id="UP000516072">
    <property type="component" value="Chromosome"/>
</dbReference>
<dbReference type="EMBL" id="LR778175">
    <property type="protein sequence ID" value="CAB1274188.1"/>
    <property type="molecule type" value="Genomic_DNA"/>
</dbReference>
<dbReference type="PROSITE" id="PS00018">
    <property type="entry name" value="EF_HAND_1"/>
    <property type="match status" value="2"/>
</dbReference>
<organism evidence="3 4">
    <name type="scientific">Candidatus Nitrosacidococcus tergens</name>
    <dbReference type="NCBI Taxonomy" id="553981"/>
    <lineage>
        <taxon>Bacteria</taxon>
        <taxon>Pseudomonadati</taxon>
        <taxon>Pseudomonadota</taxon>
        <taxon>Gammaproteobacteria</taxon>
        <taxon>Chromatiales</taxon>
        <taxon>Chromatiaceae</taxon>
        <taxon>Candidatus Nitrosacidococcus</taxon>
    </lineage>
</organism>